<dbReference type="Proteomes" id="UP001163603">
    <property type="component" value="Chromosome 14"/>
</dbReference>
<keyword evidence="2" id="KW-1185">Reference proteome</keyword>
<evidence type="ECO:0000313" key="1">
    <source>
        <dbReference type="EMBL" id="KAJ0011249.1"/>
    </source>
</evidence>
<name>A0ACC0X9W1_9ROSI</name>
<reference evidence="2" key="1">
    <citation type="journal article" date="2023" name="G3 (Bethesda)">
        <title>Genome assembly and association tests identify interacting loci associated with vigor, precocity, and sex in interspecific pistachio rootstocks.</title>
        <authorList>
            <person name="Palmer W."/>
            <person name="Jacygrad E."/>
            <person name="Sagayaradj S."/>
            <person name="Cavanaugh K."/>
            <person name="Han R."/>
            <person name="Bertier L."/>
            <person name="Beede B."/>
            <person name="Kafkas S."/>
            <person name="Golino D."/>
            <person name="Preece J."/>
            <person name="Michelmore R."/>
        </authorList>
    </citation>
    <scope>NUCLEOTIDE SEQUENCE [LARGE SCALE GENOMIC DNA]</scope>
</reference>
<organism evidence="1 2">
    <name type="scientific">Pistacia integerrima</name>
    <dbReference type="NCBI Taxonomy" id="434235"/>
    <lineage>
        <taxon>Eukaryota</taxon>
        <taxon>Viridiplantae</taxon>
        <taxon>Streptophyta</taxon>
        <taxon>Embryophyta</taxon>
        <taxon>Tracheophyta</taxon>
        <taxon>Spermatophyta</taxon>
        <taxon>Magnoliopsida</taxon>
        <taxon>eudicotyledons</taxon>
        <taxon>Gunneridae</taxon>
        <taxon>Pentapetalae</taxon>
        <taxon>rosids</taxon>
        <taxon>malvids</taxon>
        <taxon>Sapindales</taxon>
        <taxon>Anacardiaceae</taxon>
        <taxon>Pistacia</taxon>
    </lineage>
</organism>
<comment type="caution">
    <text evidence="1">The sequence shown here is derived from an EMBL/GenBank/DDBJ whole genome shotgun (WGS) entry which is preliminary data.</text>
</comment>
<proteinExistence type="predicted"/>
<protein>
    <submittedName>
        <fullName evidence="1">Uncharacterized protein</fullName>
    </submittedName>
</protein>
<accession>A0ACC0X9W1</accession>
<sequence length="149" mass="16638">MEHISNVENFTLGVEMKEMEDWALVLVEALMREVDSVSLLRSKHYCTVACFLWWLFYNSARGRATLELGSSNYELGRGDKVGGWRPKPIPSLEDMKANFFLGDMVDMVSWVIVQPKIESTVVIKALGDERVVYIACGGSSSAAIKGKKS</sequence>
<evidence type="ECO:0000313" key="2">
    <source>
        <dbReference type="Proteomes" id="UP001163603"/>
    </source>
</evidence>
<gene>
    <name evidence="1" type="ORF">Pint_32815</name>
</gene>
<dbReference type="EMBL" id="CM047749">
    <property type="protein sequence ID" value="KAJ0011249.1"/>
    <property type="molecule type" value="Genomic_DNA"/>
</dbReference>